<dbReference type="WBParaSite" id="SCUD_0001396901-mRNA-1">
    <property type="protein sequence ID" value="SCUD_0001396901-mRNA-1"/>
    <property type="gene ID" value="SCUD_0001396901"/>
</dbReference>
<reference evidence="3" key="1">
    <citation type="submission" date="2016-06" db="UniProtKB">
        <authorList>
            <consortium name="WormBaseParasite"/>
        </authorList>
    </citation>
    <scope>IDENTIFICATION</scope>
</reference>
<gene>
    <name evidence="1" type="ORF">SCUD_LOCUS13966</name>
</gene>
<evidence type="ECO:0000313" key="1">
    <source>
        <dbReference type="EMBL" id="VDP54778.1"/>
    </source>
</evidence>
<sequence length="48" mass="5354">MVHLNRSLSITAQCSAVFPFLSVSTQNSSNNFPLEFNSSFGCFLFLIH</sequence>
<dbReference type="AlphaFoldDB" id="A0A183KG19"/>
<evidence type="ECO:0000313" key="3">
    <source>
        <dbReference type="WBParaSite" id="SCUD_0001396901-mRNA-1"/>
    </source>
</evidence>
<keyword evidence="2" id="KW-1185">Reference proteome</keyword>
<accession>A0A183KG19</accession>
<reference evidence="1 2" key="2">
    <citation type="submission" date="2018-11" db="EMBL/GenBank/DDBJ databases">
        <authorList>
            <consortium name="Pathogen Informatics"/>
        </authorList>
    </citation>
    <scope>NUCLEOTIDE SEQUENCE [LARGE SCALE GENOMIC DNA]</scope>
    <source>
        <strain evidence="1">Dakar</strain>
        <strain evidence="2">Dakar, Senegal</strain>
    </source>
</reference>
<protein>
    <submittedName>
        <fullName evidence="1 3">Uncharacterized protein</fullName>
    </submittedName>
</protein>
<dbReference type="Proteomes" id="UP000279833">
    <property type="component" value="Unassembled WGS sequence"/>
</dbReference>
<name>A0A183KG19_9TREM</name>
<dbReference type="EMBL" id="UZAK01036298">
    <property type="protein sequence ID" value="VDP54778.1"/>
    <property type="molecule type" value="Genomic_DNA"/>
</dbReference>
<organism evidence="3">
    <name type="scientific">Schistosoma curassoni</name>
    <dbReference type="NCBI Taxonomy" id="6186"/>
    <lineage>
        <taxon>Eukaryota</taxon>
        <taxon>Metazoa</taxon>
        <taxon>Spiralia</taxon>
        <taxon>Lophotrochozoa</taxon>
        <taxon>Platyhelminthes</taxon>
        <taxon>Trematoda</taxon>
        <taxon>Digenea</taxon>
        <taxon>Strigeidida</taxon>
        <taxon>Schistosomatoidea</taxon>
        <taxon>Schistosomatidae</taxon>
        <taxon>Schistosoma</taxon>
    </lineage>
</organism>
<evidence type="ECO:0000313" key="2">
    <source>
        <dbReference type="Proteomes" id="UP000279833"/>
    </source>
</evidence>
<proteinExistence type="predicted"/>